<dbReference type="InterPro" id="IPR052019">
    <property type="entry name" value="F420H2_bilvrd_red/Heme_oxyg"/>
</dbReference>
<keyword evidence="1" id="KW-0560">Oxidoreductase</keyword>
<dbReference type="Pfam" id="PF01243">
    <property type="entry name" value="PNPOx_N"/>
    <property type="match status" value="1"/>
</dbReference>
<dbReference type="GO" id="GO:0070967">
    <property type="term" value="F:coenzyme F420 binding"/>
    <property type="evidence" value="ECO:0007669"/>
    <property type="project" value="TreeGrafter"/>
</dbReference>
<name>A0A9E8KQS3_9ALTE</name>
<reference evidence="3" key="1">
    <citation type="submission" date="2022-07" db="EMBL/GenBank/DDBJ databases">
        <title>Alkalimarinus sp. nov., isolated from gut of a Alitta virens.</title>
        <authorList>
            <person name="Yang A.I."/>
            <person name="Shin N.-R."/>
        </authorList>
    </citation>
    <scope>NUCLEOTIDE SEQUENCE</scope>
    <source>
        <strain evidence="3">FA028</strain>
    </source>
</reference>
<evidence type="ECO:0000313" key="3">
    <source>
        <dbReference type="EMBL" id="UZW75485.1"/>
    </source>
</evidence>
<evidence type="ECO:0000313" key="4">
    <source>
        <dbReference type="Proteomes" id="UP001164472"/>
    </source>
</evidence>
<dbReference type="RefSeq" id="WP_251813019.1">
    <property type="nucleotide sequence ID" value="NZ_CP101527.1"/>
</dbReference>
<protein>
    <submittedName>
        <fullName evidence="3">Pyridoxamine 5'-phosphate oxidase family protein</fullName>
    </submittedName>
</protein>
<dbReference type="InterPro" id="IPR012349">
    <property type="entry name" value="Split_barrel_FMN-bd"/>
</dbReference>
<evidence type="ECO:0000259" key="2">
    <source>
        <dbReference type="Pfam" id="PF01243"/>
    </source>
</evidence>
<dbReference type="Proteomes" id="UP001164472">
    <property type="component" value="Chromosome"/>
</dbReference>
<dbReference type="Gene3D" id="2.30.110.10">
    <property type="entry name" value="Electron Transport, Fmn-binding Protein, Chain A"/>
    <property type="match status" value="1"/>
</dbReference>
<keyword evidence="4" id="KW-1185">Reference proteome</keyword>
<dbReference type="AlphaFoldDB" id="A0A9E8KQS3"/>
<organism evidence="3 4">
    <name type="scientific">Alkalimarinus sediminis</name>
    <dbReference type="NCBI Taxonomy" id="1632866"/>
    <lineage>
        <taxon>Bacteria</taxon>
        <taxon>Pseudomonadati</taxon>
        <taxon>Pseudomonadota</taxon>
        <taxon>Gammaproteobacteria</taxon>
        <taxon>Alteromonadales</taxon>
        <taxon>Alteromonadaceae</taxon>
        <taxon>Alkalimarinus</taxon>
    </lineage>
</organism>
<dbReference type="PIRSF" id="PIRSF004633">
    <property type="entry name" value="UCP_PLP_oxd"/>
    <property type="match status" value="1"/>
</dbReference>
<sequence>MNNSEHTQPAEFNSTEIMQEIEDLITQFKTVQMATLNSLGNPEASYTPYIRSDGEYFIFISSLASHTENICQHPTLSLFFVQDEGQTKNLFARKRLTIECTAEMIKRDGTEWTEILDLFQEEHGATVGLLRTLPDFKLFKLSPVSATFIKGFGQAFKLEGDEFNSISQLTGK</sequence>
<accession>A0A9E8KQS3</accession>
<dbReference type="GO" id="GO:0016627">
    <property type="term" value="F:oxidoreductase activity, acting on the CH-CH group of donors"/>
    <property type="evidence" value="ECO:0007669"/>
    <property type="project" value="TreeGrafter"/>
</dbReference>
<dbReference type="GO" id="GO:0005829">
    <property type="term" value="C:cytosol"/>
    <property type="evidence" value="ECO:0007669"/>
    <property type="project" value="TreeGrafter"/>
</dbReference>
<gene>
    <name evidence="3" type="ORF">NNL22_02480</name>
</gene>
<dbReference type="InterPro" id="IPR011576">
    <property type="entry name" value="Pyridox_Oxase_N"/>
</dbReference>
<dbReference type="EMBL" id="CP101527">
    <property type="protein sequence ID" value="UZW75485.1"/>
    <property type="molecule type" value="Genomic_DNA"/>
</dbReference>
<dbReference type="SUPFAM" id="SSF50475">
    <property type="entry name" value="FMN-binding split barrel"/>
    <property type="match status" value="1"/>
</dbReference>
<dbReference type="PANTHER" id="PTHR35176">
    <property type="entry name" value="HEME OXYGENASE HI_0854-RELATED"/>
    <property type="match status" value="1"/>
</dbReference>
<dbReference type="KEGG" id="asem:NNL22_02480"/>
<feature type="domain" description="Pyridoxamine 5'-phosphate oxidase N-terminal" evidence="2">
    <location>
        <begin position="18"/>
        <end position="148"/>
    </location>
</feature>
<evidence type="ECO:0000256" key="1">
    <source>
        <dbReference type="ARBA" id="ARBA00023002"/>
    </source>
</evidence>
<dbReference type="PANTHER" id="PTHR35176:SF6">
    <property type="entry name" value="HEME OXYGENASE HI_0854-RELATED"/>
    <property type="match status" value="1"/>
</dbReference>
<proteinExistence type="predicted"/>
<dbReference type="InterPro" id="IPR014419">
    <property type="entry name" value="HutZ"/>
</dbReference>